<dbReference type="SUPFAM" id="SSF56059">
    <property type="entry name" value="Glutathione synthetase ATP-binding domain-like"/>
    <property type="match status" value="1"/>
</dbReference>
<feature type="binding site" evidence="7">
    <location>
        <begin position="195"/>
        <end position="198"/>
    </location>
    <ligand>
        <name>ATP</name>
        <dbReference type="ChEBI" id="CHEBI:30616"/>
    </ligand>
</feature>
<dbReference type="GO" id="GO:0004644">
    <property type="term" value="F:phosphoribosylglycinamide formyltransferase activity"/>
    <property type="evidence" value="ECO:0007669"/>
    <property type="project" value="UniProtKB-UniRule"/>
</dbReference>
<dbReference type="Pfam" id="PF02222">
    <property type="entry name" value="ATP-grasp"/>
    <property type="match status" value="1"/>
</dbReference>
<dbReference type="InterPro" id="IPR005862">
    <property type="entry name" value="PurT"/>
</dbReference>
<keyword evidence="1 7" id="KW-0436">Ligase</keyword>
<dbReference type="Gene3D" id="3.30.1490.20">
    <property type="entry name" value="ATP-grasp fold, A domain"/>
    <property type="match status" value="1"/>
</dbReference>
<organism evidence="9 10">
    <name type="scientific">Agitococcus lubricus</name>
    <dbReference type="NCBI Taxonomy" id="1077255"/>
    <lineage>
        <taxon>Bacteria</taxon>
        <taxon>Pseudomonadati</taxon>
        <taxon>Pseudomonadota</taxon>
        <taxon>Gammaproteobacteria</taxon>
        <taxon>Moraxellales</taxon>
        <taxon>Moraxellaceae</taxon>
        <taxon>Agitococcus</taxon>
    </lineage>
</organism>
<keyword evidence="9" id="KW-0808">Transferase</keyword>
<evidence type="ECO:0000259" key="8">
    <source>
        <dbReference type="PROSITE" id="PS50975"/>
    </source>
</evidence>
<name>A0A2T5J155_9GAMM</name>
<evidence type="ECO:0000256" key="6">
    <source>
        <dbReference type="ARBA" id="ARBA00022842"/>
    </source>
</evidence>
<dbReference type="InterPro" id="IPR054350">
    <property type="entry name" value="PurT/PurK_preATP-grasp"/>
</dbReference>
<dbReference type="NCBIfam" id="TIGR01142">
    <property type="entry name" value="purT"/>
    <property type="match status" value="1"/>
</dbReference>
<dbReference type="GO" id="GO:0006189">
    <property type="term" value="P:'de novo' IMP biosynthetic process"/>
    <property type="evidence" value="ECO:0007669"/>
    <property type="project" value="UniProtKB-UniRule"/>
</dbReference>
<dbReference type="HAMAP" id="MF_01643">
    <property type="entry name" value="PurT"/>
    <property type="match status" value="1"/>
</dbReference>
<comment type="function">
    <text evidence="7">Involved in the de novo purine biosynthesis. Catalyzes the transfer of formate to 5-phospho-ribosyl-glycinamide (GAR), producing 5-phospho-ribosyl-N-formylglycinamide (FGAR). Formate is provided by PurU via hydrolysis of 10-formyl-tetrahydrofolate.</text>
</comment>
<dbReference type="GO" id="GO:0000287">
    <property type="term" value="F:magnesium ion binding"/>
    <property type="evidence" value="ECO:0007669"/>
    <property type="project" value="UniProtKB-UniRule"/>
</dbReference>
<dbReference type="SUPFAM" id="SSF51246">
    <property type="entry name" value="Rudiment single hybrid motif"/>
    <property type="match status" value="1"/>
</dbReference>
<dbReference type="PANTHER" id="PTHR43055">
    <property type="entry name" value="FORMATE-DEPENDENT PHOSPHORIBOSYLGLYCINAMIDE FORMYLTRANSFERASE"/>
    <property type="match status" value="1"/>
</dbReference>
<dbReference type="InterPro" id="IPR011054">
    <property type="entry name" value="Rudment_hybrid_motif"/>
</dbReference>
<comment type="subunit">
    <text evidence="7">Homodimer.</text>
</comment>
<evidence type="ECO:0000256" key="7">
    <source>
        <dbReference type="HAMAP-Rule" id="MF_01643"/>
    </source>
</evidence>
<accession>A0A2T5J155</accession>
<dbReference type="PANTHER" id="PTHR43055:SF1">
    <property type="entry name" value="FORMATE-DEPENDENT PHOSPHORIBOSYLGLYCINAMIDE FORMYLTRANSFERASE"/>
    <property type="match status" value="1"/>
</dbReference>
<dbReference type="Proteomes" id="UP000244223">
    <property type="component" value="Unassembled WGS sequence"/>
</dbReference>
<dbReference type="Gene3D" id="3.40.50.20">
    <property type="match status" value="1"/>
</dbReference>
<evidence type="ECO:0000313" key="10">
    <source>
        <dbReference type="Proteomes" id="UP000244223"/>
    </source>
</evidence>
<evidence type="ECO:0000256" key="4">
    <source>
        <dbReference type="ARBA" id="ARBA00022755"/>
    </source>
</evidence>
<dbReference type="Gene3D" id="3.30.470.20">
    <property type="entry name" value="ATP-grasp fold, B domain"/>
    <property type="match status" value="1"/>
</dbReference>
<protein>
    <recommendedName>
        <fullName evidence="7">Formate-dependent phosphoribosylglycinamide formyltransferase</fullName>
        <ecNumber evidence="7">6.3.1.21</ecNumber>
    </recommendedName>
    <alternativeName>
        <fullName evidence="7">5'-phosphoribosylglycinamide transformylase 2</fullName>
    </alternativeName>
    <alternativeName>
        <fullName evidence="7">Formate-dependent GAR transformylase</fullName>
    </alternativeName>
    <alternativeName>
        <fullName evidence="7">GAR transformylase 2</fullName>
        <shortName evidence="7">GART 2</shortName>
    </alternativeName>
    <alternativeName>
        <fullName evidence="7">Non-folate glycinamide ribonucleotide transformylase</fullName>
    </alternativeName>
    <alternativeName>
        <fullName evidence="7">Phosphoribosylglycinamide formyltransferase 2</fullName>
    </alternativeName>
</protein>
<comment type="similarity">
    <text evidence="7">Belongs to the PurK/PurT family.</text>
</comment>
<dbReference type="InterPro" id="IPR016185">
    <property type="entry name" value="PreATP-grasp_dom_sf"/>
</dbReference>
<dbReference type="InterPro" id="IPR048740">
    <property type="entry name" value="PurT_C"/>
</dbReference>
<sequence length="398" mass="42787">MRFGTPLSNHATKVMLLGSGELGKEVVISLQRLGVEVIAVDRYANAPAHQVAHRAHVINMSNADELRALILAEKPHFIVPEIEAIATQVLVDIEQEGIAEVIPTARAVNLTMNREGIRRLAAEELQLPTSPYAFAESLEQLQAAAKNIGFPCFIKPVMSSSGKGQSKVDNVAELAAAWDYALASGRVNHGKVILEGMINFDFEITLLTVRAVGANGQVQTFFCDAIGHKQVAGDYVESWQPQAMSEIALAKARDIADKVTTNLGGRGIFGVELFVKGDEVWFSEVSPRPHDTGLVTLASQYQSEFEIHARAILGLPVNTACHSVAASAVIYGGLEAQGIAFEGVAEALQVPNSDLRLFGKPESFAKRRMGVALCRAESVDLARANARESASRVKPVLG</sequence>
<evidence type="ECO:0000256" key="5">
    <source>
        <dbReference type="ARBA" id="ARBA00022840"/>
    </source>
</evidence>
<dbReference type="InterPro" id="IPR011761">
    <property type="entry name" value="ATP-grasp"/>
</dbReference>
<feature type="binding site" evidence="7">
    <location>
        <position position="284"/>
    </location>
    <ligand>
        <name>Mg(2+)</name>
        <dbReference type="ChEBI" id="CHEBI:18420"/>
    </ligand>
</feature>
<dbReference type="OrthoDB" id="9804625at2"/>
<dbReference type="GO" id="GO:0005524">
    <property type="term" value="F:ATP binding"/>
    <property type="evidence" value="ECO:0007669"/>
    <property type="project" value="UniProtKB-UniRule"/>
</dbReference>
<dbReference type="Pfam" id="PF21244">
    <property type="entry name" value="PurT_C"/>
    <property type="match status" value="1"/>
</dbReference>
<dbReference type="InterPro" id="IPR003135">
    <property type="entry name" value="ATP-grasp_carboxylate-amine"/>
</dbReference>
<dbReference type="RefSeq" id="WP_107865196.1">
    <property type="nucleotide sequence ID" value="NZ_QAON01000004.1"/>
</dbReference>
<reference evidence="9 10" key="1">
    <citation type="submission" date="2018-04" db="EMBL/GenBank/DDBJ databases">
        <title>Genomic Encyclopedia of Archaeal and Bacterial Type Strains, Phase II (KMG-II): from individual species to whole genera.</title>
        <authorList>
            <person name="Goeker M."/>
        </authorList>
    </citation>
    <scope>NUCLEOTIDE SEQUENCE [LARGE SCALE GENOMIC DNA]</scope>
    <source>
        <strain evidence="9 10">DSM 5822</strain>
    </source>
</reference>
<feature type="binding site" evidence="7">
    <location>
        <begin position="160"/>
        <end position="165"/>
    </location>
    <ligand>
        <name>ATP</name>
        <dbReference type="ChEBI" id="CHEBI:30616"/>
    </ligand>
</feature>
<feature type="binding site" evidence="7">
    <location>
        <position position="81"/>
    </location>
    <ligand>
        <name>N(1)-(5-phospho-beta-D-ribosyl)glycinamide</name>
        <dbReference type="ChEBI" id="CHEBI:143788"/>
    </ligand>
</feature>
<feature type="binding site" evidence="7">
    <location>
        <position position="114"/>
    </location>
    <ligand>
        <name>ATP</name>
        <dbReference type="ChEBI" id="CHEBI:30616"/>
    </ligand>
</feature>
<keyword evidence="4 7" id="KW-0658">Purine biosynthesis</keyword>
<evidence type="ECO:0000256" key="2">
    <source>
        <dbReference type="ARBA" id="ARBA00022723"/>
    </source>
</evidence>
<dbReference type="AlphaFoldDB" id="A0A2T5J155"/>
<feature type="binding site" evidence="7">
    <location>
        <position position="291"/>
    </location>
    <ligand>
        <name>N(1)-(5-phospho-beta-D-ribosyl)glycinamide</name>
        <dbReference type="ChEBI" id="CHEBI:143788"/>
    </ligand>
</feature>
<feature type="domain" description="ATP-grasp" evidence="8">
    <location>
        <begin position="119"/>
        <end position="313"/>
    </location>
</feature>
<proteinExistence type="inferred from homology"/>
<dbReference type="InterPro" id="IPR013815">
    <property type="entry name" value="ATP_grasp_subdomain_1"/>
</dbReference>
<comment type="caution">
    <text evidence="9">The sequence shown here is derived from an EMBL/GenBank/DDBJ whole genome shotgun (WGS) entry which is preliminary data.</text>
</comment>
<gene>
    <name evidence="7" type="primary">purT</name>
    <name evidence="9" type="ORF">C8N29_104113</name>
</gene>
<evidence type="ECO:0000313" key="9">
    <source>
        <dbReference type="EMBL" id="PTQ90074.1"/>
    </source>
</evidence>
<dbReference type="Pfam" id="PF22660">
    <property type="entry name" value="RS_preATP-grasp-like"/>
    <property type="match status" value="1"/>
</dbReference>
<feature type="binding site" evidence="7">
    <location>
        <position position="155"/>
    </location>
    <ligand>
        <name>ATP</name>
        <dbReference type="ChEBI" id="CHEBI:30616"/>
    </ligand>
</feature>
<feature type="binding site" evidence="7">
    <location>
        <position position="272"/>
    </location>
    <ligand>
        <name>Mg(2+)</name>
        <dbReference type="ChEBI" id="CHEBI:18420"/>
    </ligand>
</feature>
<keyword evidence="6 7" id="KW-0460">Magnesium</keyword>
<dbReference type="EMBL" id="QAON01000004">
    <property type="protein sequence ID" value="PTQ90074.1"/>
    <property type="molecule type" value="Genomic_DNA"/>
</dbReference>
<dbReference type="FunFam" id="3.40.50.20:FF:000007">
    <property type="entry name" value="Formate-dependent phosphoribosylglycinamide formyltransferase"/>
    <property type="match status" value="1"/>
</dbReference>
<keyword evidence="5 7" id="KW-0067">ATP-binding</keyword>
<evidence type="ECO:0000256" key="1">
    <source>
        <dbReference type="ARBA" id="ARBA00022598"/>
    </source>
</evidence>
<comment type="catalytic activity">
    <reaction evidence="7">
        <text>N(1)-(5-phospho-beta-D-ribosyl)glycinamide + formate + ATP = N(2)-formyl-N(1)-(5-phospho-beta-D-ribosyl)glycinamide + ADP + phosphate + H(+)</text>
        <dbReference type="Rhea" id="RHEA:24829"/>
        <dbReference type="ChEBI" id="CHEBI:15378"/>
        <dbReference type="ChEBI" id="CHEBI:15740"/>
        <dbReference type="ChEBI" id="CHEBI:30616"/>
        <dbReference type="ChEBI" id="CHEBI:43474"/>
        <dbReference type="ChEBI" id="CHEBI:143788"/>
        <dbReference type="ChEBI" id="CHEBI:147286"/>
        <dbReference type="ChEBI" id="CHEBI:456216"/>
        <dbReference type="EC" id="6.3.1.21"/>
    </reaction>
</comment>
<keyword evidence="3 7" id="KW-0547">Nucleotide-binding</keyword>
<evidence type="ECO:0000256" key="3">
    <source>
        <dbReference type="ARBA" id="ARBA00022741"/>
    </source>
</evidence>
<feature type="binding site" evidence="7">
    <location>
        <begin position="367"/>
        <end position="368"/>
    </location>
    <ligand>
        <name>N(1)-(5-phospho-beta-D-ribosyl)glycinamide</name>
        <dbReference type="ChEBI" id="CHEBI:143788"/>
    </ligand>
</feature>
<feature type="binding site" evidence="7">
    <location>
        <begin position="21"/>
        <end position="22"/>
    </location>
    <ligand>
        <name>N(1)-(5-phospho-beta-D-ribosyl)glycinamide</name>
        <dbReference type="ChEBI" id="CHEBI:143788"/>
    </ligand>
</feature>
<feature type="binding site" evidence="7">
    <location>
        <position position="360"/>
    </location>
    <ligand>
        <name>N(1)-(5-phospho-beta-D-ribosyl)glycinamide</name>
        <dbReference type="ChEBI" id="CHEBI:143788"/>
    </ligand>
</feature>
<dbReference type="SUPFAM" id="SSF52440">
    <property type="entry name" value="PreATP-grasp domain"/>
    <property type="match status" value="1"/>
</dbReference>
<dbReference type="GO" id="GO:0043815">
    <property type="term" value="F:phosphoribosylglycinamide formyltransferase 2 activity"/>
    <property type="evidence" value="ECO:0007669"/>
    <property type="project" value="UniProtKB-UniRule"/>
</dbReference>
<dbReference type="PROSITE" id="PS50975">
    <property type="entry name" value="ATP_GRASP"/>
    <property type="match status" value="1"/>
</dbReference>
<comment type="pathway">
    <text evidence="7">Purine metabolism; IMP biosynthesis via de novo pathway; N(2)-formyl-N(1)-(5-phospho-D-ribosyl)glycinamide from N(1)-(5-phospho-D-ribosyl)glycinamide (formate route): step 1/1.</text>
</comment>
<dbReference type="GO" id="GO:0005829">
    <property type="term" value="C:cytosol"/>
    <property type="evidence" value="ECO:0007669"/>
    <property type="project" value="TreeGrafter"/>
</dbReference>
<dbReference type="UniPathway" id="UPA00074">
    <property type="reaction ID" value="UER00127"/>
</dbReference>
<feature type="binding site" evidence="7">
    <location>
        <position position="203"/>
    </location>
    <ligand>
        <name>ATP</name>
        <dbReference type="ChEBI" id="CHEBI:30616"/>
    </ligand>
</feature>
<dbReference type="NCBIfam" id="NF006766">
    <property type="entry name" value="PRK09288.1"/>
    <property type="match status" value="1"/>
</dbReference>
<keyword evidence="10" id="KW-1185">Reference proteome</keyword>
<keyword evidence="2 7" id="KW-0479">Metal-binding</keyword>
<dbReference type="EC" id="6.3.1.21" evidence="7"/>